<evidence type="ECO:0000313" key="7">
    <source>
        <dbReference type="EMBL" id="RII01107.1"/>
    </source>
</evidence>
<dbReference type="GO" id="GO:0009247">
    <property type="term" value="P:glycolipid biosynthetic process"/>
    <property type="evidence" value="ECO:0007669"/>
    <property type="project" value="UniProtKB-ARBA"/>
</dbReference>
<dbReference type="PANTHER" id="PTHR30606">
    <property type="entry name" value="LIPID A BIOSYNTHESIS LAUROYL ACYLTRANSFERASE"/>
    <property type="match status" value="1"/>
</dbReference>
<evidence type="ECO:0000256" key="4">
    <source>
        <dbReference type="ARBA" id="ARBA00022679"/>
    </source>
</evidence>
<dbReference type="EMBL" id="NDHY01000001">
    <property type="protein sequence ID" value="RII01107.1"/>
    <property type="molecule type" value="Genomic_DNA"/>
</dbReference>
<evidence type="ECO:0008006" key="9">
    <source>
        <dbReference type="Google" id="ProtNLM"/>
    </source>
</evidence>
<dbReference type="InterPro" id="IPR004960">
    <property type="entry name" value="LipA_acyltrans"/>
</dbReference>
<comment type="caution">
    <text evidence="7">The sequence shown here is derived from an EMBL/GenBank/DDBJ whole genome shotgun (WGS) entry which is preliminary data.</text>
</comment>
<dbReference type="AlphaFoldDB" id="A0A399FYB8"/>
<gene>
    <name evidence="7" type="ORF">B9J77_00810</name>
</gene>
<accession>A0A399FYB8</accession>
<evidence type="ECO:0000256" key="6">
    <source>
        <dbReference type="ARBA" id="ARBA00023315"/>
    </source>
</evidence>
<evidence type="ECO:0000256" key="3">
    <source>
        <dbReference type="ARBA" id="ARBA00022519"/>
    </source>
</evidence>
<reference evidence="7 8" key="1">
    <citation type="submission" date="2018-08" db="EMBL/GenBank/DDBJ databases">
        <title>Draft genome of candidate division NPL-UPA2 bacterium Unc8 that adapted to ultra-basic serpentinizing groundwater.</title>
        <authorList>
            <person name="Ishii S."/>
            <person name="Suzuki S."/>
            <person name="Nealson K.H."/>
        </authorList>
    </citation>
    <scope>NUCLEOTIDE SEQUENCE [LARGE SCALE GENOMIC DNA]</scope>
    <source>
        <strain evidence="7">Unc8</strain>
    </source>
</reference>
<keyword evidence="4" id="KW-0808">Transferase</keyword>
<dbReference type="Pfam" id="PF03279">
    <property type="entry name" value="Lip_A_acyltrans"/>
    <property type="match status" value="1"/>
</dbReference>
<proteinExistence type="predicted"/>
<evidence type="ECO:0000256" key="2">
    <source>
        <dbReference type="ARBA" id="ARBA00022475"/>
    </source>
</evidence>
<keyword evidence="6" id="KW-0012">Acyltransferase</keyword>
<dbReference type="PANTHER" id="PTHR30606:SF10">
    <property type="entry name" value="PHOSPHATIDYLINOSITOL MANNOSIDE ACYLTRANSFERASE"/>
    <property type="match status" value="1"/>
</dbReference>
<dbReference type="GO" id="GO:0005886">
    <property type="term" value="C:plasma membrane"/>
    <property type="evidence" value="ECO:0007669"/>
    <property type="project" value="UniProtKB-SubCell"/>
</dbReference>
<evidence type="ECO:0000256" key="1">
    <source>
        <dbReference type="ARBA" id="ARBA00004533"/>
    </source>
</evidence>
<keyword evidence="3" id="KW-0997">Cell inner membrane</keyword>
<name>A0A399FYB8_UNCN2</name>
<protein>
    <recommendedName>
        <fullName evidence="9">Lipid A biosynthesis acyltransferase</fullName>
    </recommendedName>
</protein>
<evidence type="ECO:0000256" key="5">
    <source>
        <dbReference type="ARBA" id="ARBA00023136"/>
    </source>
</evidence>
<dbReference type="GO" id="GO:0016746">
    <property type="term" value="F:acyltransferase activity"/>
    <property type="evidence" value="ECO:0007669"/>
    <property type="project" value="UniProtKB-KW"/>
</dbReference>
<sequence>MGRIVLVAINHITNLLEVKSTLKYLQYLLYQLGSFLSRRSPLWLSYWLARKAGSASYFLRKKARLAVRENIQQVLGDGDEVDAKARACFQNFAKYVVDFFRFPMINKESLDEFIIIEGKEHLDEALGYGKGVVALSAHLGHFELAGAALSLLGYQINAVSLRQPNPYIDRLFIRQREKCGVKGIPFGSAARGCYRALQRGEIVALLGDRDIMGQGINATFFGKDTTIPRGPISLALSTGAAILPGFAVRGKNDRFCLFIEKPFFLTPTGNKEKDIMEATKKVIGILETYISRYVEQWSMFYRIWGRNESISQRAKI</sequence>
<keyword evidence="2" id="KW-1003">Cell membrane</keyword>
<evidence type="ECO:0000313" key="8">
    <source>
        <dbReference type="Proteomes" id="UP000266287"/>
    </source>
</evidence>
<comment type="subcellular location">
    <subcellularLocation>
        <location evidence="1">Cell inner membrane</location>
    </subcellularLocation>
</comment>
<dbReference type="CDD" id="cd07984">
    <property type="entry name" value="LPLAT_LABLAT-like"/>
    <property type="match status" value="1"/>
</dbReference>
<dbReference type="Proteomes" id="UP000266287">
    <property type="component" value="Unassembled WGS sequence"/>
</dbReference>
<keyword evidence="5" id="KW-0472">Membrane</keyword>
<organism evidence="7 8">
    <name type="scientific">candidate division NPL-UPA2 bacterium Unc8</name>
    <dbReference type="NCBI Taxonomy" id="1980939"/>
    <lineage>
        <taxon>Bacteria</taxon>
    </lineage>
</organism>